<dbReference type="InterPro" id="IPR043519">
    <property type="entry name" value="NT_sf"/>
</dbReference>
<evidence type="ECO:0000256" key="5">
    <source>
        <dbReference type="ARBA" id="ARBA00022694"/>
    </source>
</evidence>
<comment type="cofactor">
    <cofactor evidence="1">
        <name>Mg(2+)</name>
        <dbReference type="ChEBI" id="CHEBI:18420"/>
    </cofactor>
</comment>
<dbReference type="AlphaFoldDB" id="A0A484HEN2"/>
<dbReference type="InterPro" id="IPR006674">
    <property type="entry name" value="HD_domain"/>
</dbReference>
<sequence length="477" mass="52907">MTDPLFEFDIRRFPPIRGACVVGGSVRDVLAGRPCRDWDLVVLNDAEGFSRKLARTFPGQTGKIARISKPGFEVFRVWSKGVSYDVSEAKGGSIAHDLAQRDFTVNAMAWLPDEKKLIDPLGGRDDLKARVLRMASDRAFKDDPVRLARAFRISGELGLSIEPETRRSISRHAALIRASAPERVREELLMTLSVPDAAPLIERMADAGLLFEIFPELSPLRGCLQNRHHRFDVWGHTLAAFGALDAILKNPGDFFPGREADIQEYFKKGRPALLKCAMLLHDTGKPASRSVDEKGGAHFYGHEKKGARMARAALVRLRFSNRRIDWAAGLIRDHLKPLFLFIHSLRSRRPGGLSAKSKNRFFLKAGASSPALLIHASADILGKGPGRDEKNRAFVAFAGEMMAEYFDGFVPKSARPPLLTGHDLIREFNLAPSPVLGEILSMIHEKRLSAPLSRDQALEMAARFLKDREKGPGKKGP</sequence>
<comment type="similarity">
    <text evidence="2 11">Belongs to the tRNA nucleotidyltransferase/poly(A) polymerase family.</text>
</comment>
<dbReference type="InterPro" id="IPR002646">
    <property type="entry name" value="PolA_pol_head_dom"/>
</dbReference>
<evidence type="ECO:0000256" key="8">
    <source>
        <dbReference type="ARBA" id="ARBA00022741"/>
    </source>
</evidence>
<dbReference type="SUPFAM" id="SSF81891">
    <property type="entry name" value="Poly A polymerase C-terminal region-like"/>
    <property type="match status" value="1"/>
</dbReference>
<dbReference type="GO" id="GO:0000049">
    <property type="term" value="F:tRNA binding"/>
    <property type="evidence" value="ECO:0007669"/>
    <property type="project" value="UniProtKB-KW"/>
</dbReference>
<organism evidence="15">
    <name type="scientific">uncultured Desulfobacteraceae bacterium</name>
    <dbReference type="NCBI Taxonomy" id="218296"/>
    <lineage>
        <taxon>Bacteria</taxon>
        <taxon>Pseudomonadati</taxon>
        <taxon>Thermodesulfobacteriota</taxon>
        <taxon>Desulfobacteria</taxon>
        <taxon>Desulfobacterales</taxon>
        <taxon>Desulfobacteraceae</taxon>
        <taxon>environmental samples</taxon>
    </lineage>
</organism>
<dbReference type="GO" id="GO:0016779">
    <property type="term" value="F:nucleotidyltransferase activity"/>
    <property type="evidence" value="ECO:0007669"/>
    <property type="project" value="UniProtKB-KW"/>
</dbReference>
<dbReference type="Pfam" id="PF01966">
    <property type="entry name" value="HD"/>
    <property type="match status" value="1"/>
</dbReference>
<keyword evidence="5" id="KW-0819">tRNA processing</keyword>
<dbReference type="Pfam" id="PF01743">
    <property type="entry name" value="PolyA_pol"/>
    <property type="match status" value="1"/>
</dbReference>
<evidence type="ECO:0000256" key="9">
    <source>
        <dbReference type="ARBA" id="ARBA00022842"/>
    </source>
</evidence>
<dbReference type="Gene3D" id="3.30.460.10">
    <property type="entry name" value="Beta Polymerase, domain 2"/>
    <property type="match status" value="1"/>
</dbReference>
<dbReference type="InterPro" id="IPR032828">
    <property type="entry name" value="PolyA_RNA-bd"/>
</dbReference>
<evidence type="ECO:0000256" key="6">
    <source>
        <dbReference type="ARBA" id="ARBA00022695"/>
    </source>
</evidence>
<proteinExistence type="inferred from homology"/>
<accession>A0A484HEN2</accession>
<dbReference type="EMBL" id="CAACVI010000012">
    <property type="protein sequence ID" value="VEN73737.1"/>
    <property type="molecule type" value="Genomic_DNA"/>
</dbReference>
<evidence type="ECO:0000256" key="4">
    <source>
        <dbReference type="ARBA" id="ARBA00022679"/>
    </source>
</evidence>
<protein>
    <recommendedName>
        <fullName evidence="16">HD/PDEase domain-containing protein</fullName>
    </recommendedName>
</protein>
<evidence type="ECO:0000256" key="1">
    <source>
        <dbReference type="ARBA" id="ARBA00001946"/>
    </source>
</evidence>
<evidence type="ECO:0000256" key="7">
    <source>
        <dbReference type="ARBA" id="ARBA00022723"/>
    </source>
</evidence>
<reference evidence="15" key="1">
    <citation type="submission" date="2019-01" db="EMBL/GenBank/DDBJ databases">
        <authorList>
            <consortium name="Genoscope - CEA"/>
            <person name="William W."/>
        </authorList>
    </citation>
    <scope>NUCLEOTIDE SEQUENCE</scope>
    <source>
        <strain evidence="15">CR-1</strain>
    </source>
</reference>
<dbReference type="GO" id="GO:0046872">
    <property type="term" value="F:metal ion binding"/>
    <property type="evidence" value="ECO:0007669"/>
    <property type="project" value="UniProtKB-KW"/>
</dbReference>
<keyword evidence="7" id="KW-0479">Metal-binding</keyword>
<keyword evidence="4 11" id="KW-0808">Transferase</keyword>
<dbReference type="GO" id="GO:0008033">
    <property type="term" value="P:tRNA processing"/>
    <property type="evidence" value="ECO:0007669"/>
    <property type="project" value="UniProtKB-KW"/>
</dbReference>
<dbReference type="GO" id="GO:0000166">
    <property type="term" value="F:nucleotide binding"/>
    <property type="evidence" value="ECO:0007669"/>
    <property type="project" value="UniProtKB-KW"/>
</dbReference>
<keyword evidence="6" id="KW-0548">Nucleotidyltransferase</keyword>
<dbReference type="Gene3D" id="1.10.3090.10">
    <property type="entry name" value="cca-adding enzyme, domain 2"/>
    <property type="match status" value="1"/>
</dbReference>
<keyword evidence="3" id="KW-0820">tRNA-binding</keyword>
<evidence type="ECO:0000256" key="11">
    <source>
        <dbReference type="RuleBase" id="RU003953"/>
    </source>
</evidence>
<evidence type="ECO:0000256" key="3">
    <source>
        <dbReference type="ARBA" id="ARBA00022555"/>
    </source>
</evidence>
<evidence type="ECO:0000313" key="15">
    <source>
        <dbReference type="EMBL" id="VEN73737.1"/>
    </source>
</evidence>
<dbReference type="InterPro" id="IPR050124">
    <property type="entry name" value="tRNA_CCA-adding_enzyme"/>
</dbReference>
<evidence type="ECO:0008006" key="16">
    <source>
        <dbReference type="Google" id="ProtNLM"/>
    </source>
</evidence>
<dbReference type="PANTHER" id="PTHR47545:SF2">
    <property type="entry name" value="CC-ADDING TRNA NUCLEOTIDYLTRANSFERASE"/>
    <property type="match status" value="1"/>
</dbReference>
<feature type="domain" description="Poly A polymerase head" evidence="12">
    <location>
        <begin position="21"/>
        <end position="133"/>
    </location>
</feature>
<evidence type="ECO:0000259" key="14">
    <source>
        <dbReference type="Pfam" id="PF12627"/>
    </source>
</evidence>
<evidence type="ECO:0000256" key="10">
    <source>
        <dbReference type="ARBA" id="ARBA00022884"/>
    </source>
</evidence>
<evidence type="ECO:0000259" key="13">
    <source>
        <dbReference type="Pfam" id="PF01966"/>
    </source>
</evidence>
<dbReference type="PANTHER" id="PTHR47545">
    <property type="entry name" value="MULTIFUNCTIONAL CCA PROTEIN"/>
    <property type="match status" value="1"/>
</dbReference>
<keyword evidence="8" id="KW-0547">Nucleotide-binding</keyword>
<dbReference type="Pfam" id="PF12627">
    <property type="entry name" value="PolyA_pol_RNAbd"/>
    <property type="match status" value="1"/>
</dbReference>
<feature type="domain" description="HD" evidence="13">
    <location>
        <begin position="261"/>
        <end position="337"/>
    </location>
</feature>
<evidence type="ECO:0000259" key="12">
    <source>
        <dbReference type="Pfam" id="PF01743"/>
    </source>
</evidence>
<keyword evidence="10 11" id="KW-0694">RNA-binding</keyword>
<gene>
    <name evidence="15" type="ORF">EPICR_20206</name>
</gene>
<evidence type="ECO:0000256" key="2">
    <source>
        <dbReference type="ARBA" id="ARBA00007265"/>
    </source>
</evidence>
<dbReference type="SUPFAM" id="SSF81301">
    <property type="entry name" value="Nucleotidyltransferase"/>
    <property type="match status" value="1"/>
</dbReference>
<feature type="domain" description="tRNA nucleotidyltransferase/poly(A) polymerase RNA and SrmB- binding" evidence="14">
    <location>
        <begin position="158"/>
        <end position="218"/>
    </location>
</feature>
<keyword evidence="9" id="KW-0460">Magnesium</keyword>
<name>A0A484HEN2_9BACT</name>